<dbReference type="GO" id="GO:0022857">
    <property type="term" value="F:transmembrane transporter activity"/>
    <property type="evidence" value="ECO:0007669"/>
    <property type="project" value="InterPro"/>
</dbReference>
<dbReference type="STRING" id="1385521.N803_12750"/>
<feature type="transmembrane region" description="Helical" evidence="6">
    <location>
        <begin position="246"/>
        <end position="262"/>
    </location>
</feature>
<protein>
    <submittedName>
        <fullName evidence="7">MFS transporter</fullName>
    </submittedName>
</protein>
<feature type="transmembrane region" description="Helical" evidence="6">
    <location>
        <begin position="398"/>
        <end position="419"/>
    </location>
</feature>
<dbReference type="CDD" id="cd06173">
    <property type="entry name" value="MFS_MefA_like"/>
    <property type="match status" value="1"/>
</dbReference>
<dbReference type="GO" id="GO:0005886">
    <property type="term" value="C:plasma membrane"/>
    <property type="evidence" value="ECO:0007669"/>
    <property type="project" value="UniProtKB-SubCell"/>
</dbReference>
<evidence type="ECO:0000313" key="7">
    <source>
        <dbReference type="EMBL" id="KGN37924.1"/>
    </source>
</evidence>
<dbReference type="PANTHER" id="PTHR23513">
    <property type="entry name" value="INTEGRAL MEMBRANE EFFLUX PROTEIN-RELATED"/>
    <property type="match status" value="1"/>
</dbReference>
<accession>A0A0A0JMG3</accession>
<comment type="caution">
    <text evidence="7">The sequence shown here is derived from an EMBL/GenBank/DDBJ whole genome shotgun (WGS) entry which is preliminary data.</text>
</comment>
<feature type="transmembrane region" description="Helical" evidence="6">
    <location>
        <begin position="371"/>
        <end position="392"/>
    </location>
</feature>
<dbReference type="EMBL" id="AVPK01000004">
    <property type="protein sequence ID" value="KGN37924.1"/>
    <property type="molecule type" value="Genomic_DNA"/>
</dbReference>
<feature type="transmembrane region" description="Helical" evidence="6">
    <location>
        <begin position="164"/>
        <end position="197"/>
    </location>
</feature>
<dbReference type="Pfam" id="PF07690">
    <property type="entry name" value="MFS_1"/>
    <property type="match status" value="1"/>
</dbReference>
<keyword evidence="2" id="KW-1003">Cell membrane</keyword>
<reference evidence="7 8" key="1">
    <citation type="submission" date="2013-08" db="EMBL/GenBank/DDBJ databases">
        <title>The genome sequence of Knoellia subterranea.</title>
        <authorList>
            <person name="Zhu W."/>
            <person name="Wang G."/>
        </authorList>
    </citation>
    <scope>NUCLEOTIDE SEQUENCE [LARGE SCALE GENOMIC DNA]</scope>
    <source>
        <strain evidence="7 8">KCTC 19937</strain>
    </source>
</reference>
<dbReference type="OrthoDB" id="4528313at2"/>
<keyword evidence="3 6" id="KW-0812">Transmembrane</keyword>
<keyword evidence="5 6" id="KW-0472">Membrane</keyword>
<sequence length="430" mass="44434">MAPVTDLATRRPALRAVLGHPAYRYLVAGTTVTALGNAITPVALAFAVLELGGSATELGLVVAIFAAAEVVTIMFGGVLGDRVSRRLMMRGSATATAVTQTVMAVSLIGGWATIPMIAAIGMLNGCLGALSGPSSQAMTRQTVPAAELADAVALRRLSSQTAQVLGFAVAGMLVAAFGPGWAIGVDALTFAVAALCFGRIDVSGAVRAGADDASDEGSGAAAEGAAARRSMFGDLREGAREVLRHTWLWLLIGQALLYHLFYGGVQGVLGPVVVKDRWTEAAWGWALAALMAGFILGGLISLRWRPRRGLLVGTATLSLTAAFPLAMALSDSLVVLLAGAALHGFGLEIFSVNWDLSIQQNVAEEKLSRVYAFDMVGSFVARPLGLVLAGPVSALVGMAPWLVIVGCVMGGTALLSTLLPSVRRLERRAT</sequence>
<organism evidence="7 8">
    <name type="scientific">Knoellia subterranea KCTC 19937</name>
    <dbReference type="NCBI Taxonomy" id="1385521"/>
    <lineage>
        <taxon>Bacteria</taxon>
        <taxon>Bacillati</taxon>
        <taxon>Actinomycetota</taxon>
        <taxon>Actinomycetes</taxon>
        <taxon>Micrococcales</taxon>
        <taxon>Intrasporangiaceae</taxon>
        <taxon>Knoellia</taxon>
    </lineage>
</organism>
<evidence type="ECO:0000313" key="8">
    <source>
        <dbReference type="Proteomes" id="UP000030011"/>
    </source>
</evidence>
<name>A0A0A0JMG3_9MICO</name>
<comment type="subcellular location">
    <subcellularLocation>
        <location evidence="1">Cell membrane</location>
        <topology evidence="1">Multi-pass membrane protein</topology>
    </subcellularLocation>
</comment>
<evidence type="ECO:0000256" key="6">
    <source>
        <dbReference type="SAM" id="Phobius"/>
    </source>
</evidence>
<dbReference type="Proteomes" id="UP000030011">
    <property type="component" value="Unassembled WGS sequence"/>
</dbReference>
<evidence type="ECO:0000256" key="3">
    <source>
        <dbReference type="ARBA" id="ARBA00022692"/>
    </source>
</evidence>
<feature type="transmembrane region" description="Helical" evidence="6">
    <location>
        <begin position="25"/>
        <end position="48"/>
    </location>
</feature>
<evidence type="ECO:0000256" key="2">
    <source>
        <dbReference type="ARBA" id="ARBA00022475"/>
    </source>
</evidence>
<gene>
    <name evidence="7" type="ORF">N803_12750</name>
</gene>
<dbReference type="InterPro" id="IPR011701">
    <property type="entry name" value="MFS"/>
</dbReference>
<dbReference type="SUPFAM" id="SSF103473">
    <property type="entry name" value="MFS general substrate transporter"/>
    <property type="match status" value="1"/>
</dbReference>
<dbReference type="PANTHER" id="PTHR23513:SF11">
    <property type="entry name" value="STAPHYLOFERRIN A TRANSPORTER"/>
    <property type="match status" value="1"/>
</dbReference>
<feature type="transmembrane region" description="Helical" evidence="6">
    <location>
        <begin position="309"/>
        <end position="327"/>
    </location>
</feature>
<evidence type="ECO:0000256" key="4">
    <source>
        <dbReference type="ARBA" id="ARBA00022989"/>
    </source>
</evidence>
<evidence type="ECO:0000256" key="5">
    <source>
        <dbReference type="ARBA" id="ARBA00023136"/>
    </source>
</evidence>
<dbReference type="Gene3D" id="1.20.1250.20">
    <property type="entry name" value="MFS general substrate transporter like domains"/>
    <property type="match status" value="1"/>
</dbReference>
<keyword evidence="8" id="KW-1185">Reference proteome</keyword>
<dbReference type="InterPro" id="IPR036259">
    <property type="entry name" value="MFS_trans_sf"/>
</dbReference>
<feature type="transmembrane region" description="Helical" evidence="6">
    <location>
        <begin position="333"/>
        <end position="350"/>
    </location>
</feature>
<evidence type="ECO:0000256" key="1">
    <source>
        <dbReference type="ARBA" id="ARBA00004651"/>
    </source>
</evidence>
<keyword evidence="4 6" id="KW-1133">Transmembrane helix</keyword>
<proteinExistence type="predicted"/>
<dbReference type="eggNOG" id="COG2814">
    <property type="taxonomic scope" value="Bacteria"/>
</dbReference>
<dbReference type="AlphaFoldDB" id="A0A0A0JMG3"/>
<feature type="transmembrane region" description="Helical" evidence="6">
    <location>
        <begin position="282"/>
        <end position="302"/>
    </location>
</feature>
<feature type="transmembrane region" description="Helical" evidence="6">
    <location>
        <begin position="60"/>
        <end position="80"/>
    </location>
</feature>
<feature type="transmembrane region" description="Helical" evidence="6">
    <location>
        <begin position="101"/>
        <end position="123"/>
    </location>
</feature>